<keyword evidence="8 16" id="KW-0812">Transmembrane</keyword>
<feature type="modified residue" description="4-aspartylphosphate" evidence="14">
    <location>
        <position position="620"/>
    </location>
</feature>
<dbReference type="Gene3D" id="1.10.287.130">
    <property type="match status" value="1"/>
</dbReference>
<dbReference type="Gene3D" id="3.30.565.10">
    <property type="entry name" value="Histidine kinase-like ATPase, C-terminal domain"/>
    <property type="match status" value="1"/>
</dbReference>
<feature type="domain" description="Histidine kinase" evidence="17">
    <location>
        <begin position="322"/>
        <end position="543"/>
    </location>
</feature>
<feature type="modified residue" description="Phosphohistidine" evidence="13">
    <location>
        <position position="760"/>
    </location>
</feature>
<dbReference type="RefSeq" id="WP_309562455.1">
    <property type="nucleotide sequence ID" value="NZ_JAVJIU010000004.1"/>
</dbReference>
<evidence type="ECO:0000256" key="15">
    <source>
        <dbReference type="SAM" id="Coils"/>
    </source>
</evidence>
<dbReference type="Gene3D" id="1.20.120.160">
    <property type="entry name" value="HPT domain"/>
    <property type="match status" value="1"/>
</dbReference>
<dbReference type="InterPro" id="IPR003594">
    <property type="entry name" value="HATPase_dom"/>
</dbReference>
<evidence type="ECO:0000259" key="17">
    <source>
        <dbReference type="PROSITE" id="PS50109"/>
    </source>
</evidence>
<dbReference type="SMART" id="SM00387">
    <property type="entry name" value="HATPase_c"/>
    <property type="match status" value="1"/>
</dbReference>
<dbReference type="InterPro" id="IPR036890">
    <property type="entry name" value="HATPase_C_sf"/>
</dbReference>
<dbReference type="GO" id="GO:0005524">
    <property type="term" value="F:ATP binding"/>
    <property type="evidence" value="ECO:0007669"/>
    <property type="project" value="UniProtKB-KW"/>
</dbReference>
<name>A0ABU1ET72_9FLAO</name>
<comment type="subcellular location">
    <subcellularLocation>
        <location evidence="2">Cell inner membrane</location>
        <topology evidence="2">Multi-pass membrane protein</topology>
    </subcellularLocation>
</comment>
<dbReference type="SMART" id="SM00448">
    <property type="entry name" value="REC"/>
    <property type="match status" value="1"/>
</dbReference>
<evidence type="ECO:0000256" key="14">
    <source>
        <dbReference type="PROSITE-ProRule" id="PRU00169"/>
    </source>
</evidence>
<comment type="catalytic activity">
    <reaction evidence="1">
        <text>ATP + protein L-histidine = ADP + protein N-phospho-L-histidine.</text>
        <dbReference type="EC" id="2.7.13.3"/>
    </reaction>
</comment>
<reference evidence="21" key="1">
    <citation type="submission" date="2023-07" db="EMBL/GenBank/DDBJ databases">
        <title>Christiangramia sp. SM2212., a novel bacterium of the family Flavobacteriaceae isolated from the sea sediment.</title>
        <authorList>
            <person name="Wang J."/>
            <person name="Zhang X."/>
        </authorList>
    </citation>
    <scope>NUCLEOTIDE SEQUENCE [LARGE SCALE GENOMIC DNA]</scope>
    <source>
        <strain evidence="21">SM2212</strain>
    </source>
</reference>
<feature type="transmembrane region" description="Helical" evidence="16">
    <location>
        <begin position="269"/>
        <end position="289"/>
    </location>
</feature>
<feature type="transmembrane region" description="Helical" evidence="16">
    <location>
        <begin position="12"/>
        <end position="31"/>
    </location>
</feature>
<keyword evidence="9" id="KW-0418">Kinase</keyword>
<evidence type="ECO:0000256" key="5">
    <source>
        <dbReference type="ARBA" id="ARBA00022519"/>
    </source>
</evidence>
<protein>
    <recommendedName>
        <fullName evidence="3">histidine kinase</fullName>
        <ecNumber evidence="3">2.7.13.3</ecNumber>
    </recommendedName>
</protein>
<dbReference type="InterPro" id="IPR008207">
    <property type="entry name" value="Sig_transdc_His_kin_Hpt_dom"/>
</dbReference>
<evidence type="ECO:0000256" key="1">
    <source>
        <dbReference type="ARBA" id="ARBA00000085"/>
    </source>
</evidence>
<sequence>MFSAKRSITAKVVTGYVIVAILAGLAVWYVYNQVIAYSEIAQSNTENNQQLILVSEISTNLNESENTSRRLIQTGDEEELELYNSQIDTIKSKLYRLEQTYENIDLEKEADSITKLLDQKTQNLKELVALRDTDRNTNYYSKALNELRNIDASFKDYNYENRFRNLKSYQKDVLVKWLEYSREDNAERITTQRLDSLVKSVKRVLTDLEFANRQFQNEVIQKENELLNNDLILNQQLQSLLSELELKERENSVERAEVFQNMLNKTSNIIFLGGCIILLIILYFIINIIGDITRSQRYRVQLEEAKEFAESLLASREQFMAAITHDLRSPLTTVMGYTDLIQKTDLDEKQKHYLTQIKKSSQFILRLVNDLLDLSKLEAGKMLVEKLSFNPKKLIRDTVSNIIPAEKNKDVEIIIDVSEETNVQIQSDPFRIKQILANLISNAWKFTEKGSILIAAELQEKSANEHFLEIRVKDSGIGISKEMQASIFEEFSQENSSIEKRFGGSGLGLAITKRLTELLEGEIRVESEQGKGSEFIINIPVVKISENREEAEREEKEEDIDDEILNTSGLRALIVDDEPGQLSLTVEVARSMGFEIETAENGKEALEKLKISNFDIILTDIQMPILDGFQLIKNVRTSQEYKDIPVIALSGRTDIEKRVYTQVGFNNKLLKPYKPNELKKSIANILELEYEKPETPTEIQNSKLKSENYDLTDIYEFSGQDDDAMQTIIQAFLQGAESSLQELEAAFQQNDIDQMGKIAHRMLPMLRQMKANEVIAILVKMEARDNVSKSEFSYFQRKINQLMSSLEEGITV</sequence>
<evidence type="ECO:0000256" key="2">
    <source>
        <dbReference type="ARBA" id="ARBA00004429"/>
    </source>
</evidence>
<keyword evidence="12 16" id="KW-0472">Membrane</keyword>
<evidence type="ECO:0000256" key="9">
    <source>
        <dbReference type="ARBA" id="ARBA00022777"/>
    </source>
</evidence>
<evidence type="ECO:0000256" key="4">
    <source>
        <dbReference type="ARBA" id="ARBA00022475"/>
    </source>
</evidence>
<keyword evidence="21" id="KW-1185">Reference proteome</keyword>
<dbReference type="Gene3D" id="3.40.50.2300">
    <property type="match status" value="1"/>
</dbReference>
<keyword evidence="4" id="KW-1003">Cell membrane</keyword>
<dbReference type="Pfam" id="PF00072">
    <property type="entry name" value="Response_reg"/>
    <property type="match status" value="1"/>
</dbReference>
<keyword evidence="5" id="KW-0997">Cell inner membrane</keyword>
<dbReference type="CDD" id="cd17546">
    <property type="entry name" value="REC_hyHK_CKI1_RcsC-like"/>
    <property type="match status" value="1"/>
</dbReference>
<dbReference type="SUPFAM" id="SSF47384">
    <property type="entry name" value="Homodimeric domain of signal transducing histidine kinase"/>
    <property type="match status" value="1"/>
</dbReference>
<dbReference type="InterPro" id="IPR036641">
    <property type="entry name" value="HPT_dom_sf"/>
</dbReference>
<dbReference type="PROSITE" id="PS50109">
    <property type="entry name" value="HIS_KIN"/>
    <property type="match status" value="1"/>
</dbReference>
<dbReference type="InterPro" id="IPR036097">
    <property type="entry name" value="HisK_dim/P_sf"/>
</dbReference>
<dbReference type="InterPro" id="IPR011006">
    <property type="entry name" value="CheY-like_superfamily"/>
</dbReference>
<dbReference type="Proteomes" id="UP001257234">
    <property type="component" value="Unassembled WGS sequence"/>
</dbReference>
<evidence type="ECO:0000256" key="13">
    <source>
        <dbReference type="PROSITE-ProRule" id="PRU00110"/>
    </source>
</evidence>
<dbReference type="CDD" id="cd00082">
    <property type="entry name" value="HisKA"/>
    <property type="match status" value="1"/>
</dbReference>
<keyword evidence="11 16" id="KW-1133">Transmembrane helix</keyword>
<evidence type="ECO:0000259" key="19">
    <source>
        <dbReference type="PROSITE" id="PS50894"/>
    </source>
</evidence>
<dbReference type="CDD" id="cd16922">
    <property type="entry name" value="HATPase_EvgS-ArcB-TorS-like"/>
    <property type="match status" value="1"/>
</dbReference>
<evidence type="ECO:0000256" key="12">
    <source>
        <dbReference type="ARBA" id="ARBA00023136"/>
    </source>
</evidence>
<evidence type="ECO:0000259" key="18">
    <source>
        <dbReference type="PROSITE" id="PS50110"/>
    </source>
</evidence>
<dbReference type="EC" id="2.7.13.3" evidence="3"/>
<evidence type="ECO:0000256" key="16">
    <source>
        <dbReference type="SAM" id="Phobius"/>
    </source>
</evidence>
<dbReference type="Pfam" id="PF00512">
    <property type="entry name" value="HisKA"/>
    <property type="match status" value="1"/>
</dbReference>
<keyword evidence="6 14" id="KW-0597">Phosphoprotein</keyword>
<evidence type="ECO:0000256" key="6">
    <source>
        <dbReference type="ARBA" id="ARBA00022553"/>
    </source>
</evidence>
<dbReference type="PRINTS" id="PR00344">
    <property type="entry name" value="BCTRLSENSOR"/>
</dbReference>
<keyword evidence="15" id="KW-0175">Coiled coil</keyword>
<dbReference type="InterPro" id="IPR001789">
    <property type="entry name" value="Sig_transdc_resp-reg_receiver"/>
</dbReference>
<dbReference type="SUPFAM" id="SSF52172">
    <property type="entry name" value="CheY-like"/>
    <property type="match status" value="1"/>
</dbReference>
<evidence type="ECO:0000313" key="21">
    <source>
        <dbReference type="Proteomes" id="UP001257234"/>
    </source>
</evidence>
<comment type="caution">
    <text evidence="20">The sequence shown here is derived from an EMBL/GenBank/DDBJ whole genome shotgun (WGS) entry which is preliminary data.</text>
</comment>
<evidence type="ECO:0000313" key="20">
    <source>
        <dbReference type="EMBL" id="MDR5591595.1"/>
    </source>
</evidence>
<dbReference type="InterPro" id="IPR005467">
    <property type="entry name" value="His_kinase_dom"/>
</dbReference>
<feature type="domain" description="HPt" evidence="19">
    <location>
        <begin position="721"/>
        <end position="812"/>
    </location>
</feature>
<dbReference type="Pfam" id="PF02518">
    <property type="entry name" value="HATPase_c"/>
    <property type="match status" value="1"/>
</dbReference>
<dbReference type="PANTHER" id="PTHR43047">
    <property type="entry name" value="TWO-COMPONENT HISTIDINE PROTEIN KINASE"/>
    <property type="match status" value="1"/>
</dbReference>
<keyword evidence="10 20" id="KW-0067">ATP-binding</keyword>
<dbReference type="PROSITE" id="PS50110">
    <property type="entry name" value="RESPONSE_REGULATORY"/>
    <property type="match status" value="1"/>
</dbReference>
<evidence type="ECO:0000256" key="10">
    <source>
        <dbReference type="ARBA" id="ARBA00022840"/>
    </source>
</evidence>
<organism evidence="20 21">
    <name type="scientific">Christiangramia sediminicola</name>
    <dbReference type="NCBI Taxonomy" id="3073267"/>
    <lineage>
        <taxon>Bacteria</taxon>
        <taxon>Pseudomonadati</taxon>
        <taxon>Bacteroidota</taxon>
        <taxon>Flavobacteriia</taxon>
        <taxon>Flavobacteriales</taxon>
        <taxon>Flavobacteriaceae</taxon>
        <taxon>Christiangramia</taxon>
    </lineage>
</organism>
<dbReference type="InterPro" id="IPR003661">
    <property type="entry name" value="HisK_dim/P_dom"/>
</dbReference>
<dbReference type="SUPFAM" id="SSF55874">
    <property type="entry name" value="ATPase domain of HSP90 chaperone/DNA topoisomerase II/histidine kinase"/>
    <property type="match status" value="1"/>
</dbReference>
<keyword evidence="7" id="KW-0808">Transferase</keyword>
<evidence type="ECO:0000256" key="3">
    <source>
        <dbReference type="ARBA" id="ARBA00012438"/>
    </source>
</evidence>
<feature type="coiled-coil region" evidence="15">
    <location>
        <begin position="205"/>
        <end position="257"/>
    </location>
</feature>
<accession>A0ABU1ET72</accession>
<dbReference type="SUPFAM" id="SSF47226">
    <property type="entry name" value="Histidine-containing phosphotransfer domain, HPT domain"/>
    <property type="match status" value="1"/>
</dbReference>
<evidence type="ECO:0000256" key="8">
    <source>
        <dbReference type="ARBA" id="ARBA00022692"/>
    </source>
</evidence>
<evidence type="ECO:0000256" key="11">
    <source>
        <dbReference type="ARBA" id="ARBA00022989"/>
    </source>
</evidence>
<keyword evidence="10 20" id="KW-0547">Nucleotide-binding</keyword>
<dbReference type="EMBL" id="JAVJIU010000004">
    <property type="protein sequence ID" value="MDR5591595.1"/>
    <property type="molecule type" value="Genomic_DNA"/>
</dbReference>
<evidence type="ECO:0000256" key="7">
    <source>
        <dbReference type="ARBA" id="ARBA00022679"/>
    </source>
</evidence>
<dbReference type="InterPro" id="IPR004358">
    <property type="entry name" value="Sig_transdc_His_kin-like_C"/>
</dbReference>
<feature type="domain" description="Response regulatory" evidence="18">
    <location>
        <begin position="571"/>
        <end position="686"/>
    </location>
</feature>
<proteinExistence type="predicted"/>
<dbReference type="PROSITE" id="PS50894">
    <property type="entry name" value="HPT"/>
    <property type="match status" value="1"/>
</dbReference>
<dbReference type="SMART" id="SM00388">
    <property type="entry name" value="HisKA"/>
    <property type="match status" value="1"/>
</dbReference>
<gene>
    <name evidence="20" type="ORF">RE431_13180</name>
</gene>